<protein>
    <recommendedName>
        <fullName evidence="1">NADP-dependent oxidoreductase domain-containing protein</fullName>
    </recommendedName>
</protein>
<name>A0A7R8XA34_9CRUS</name>
<proteinExistence type="predicted"/>
<dbReference type="PANTHER" id="PTHR43827">
    <property type="entry name" value="2,5-DIKETO-D-GLUCONIC ACID REDUCTASE"/>
    <property type="match status" value="1"/>
</dbReference>
<sequence length="158" mass="18459">MCTSVKPALEMSLKLLALDYVNLYLMHWPMAYEQKLLEFCEKKGIVLTAYSPLGSPDRPWAKPDDPSLFEDPKIQAIAKKYGKSKAQILLCFQVQRMVAVIPKSITKSCIEENFRIFDFELDPVDMKELESFNLEARGRLCHQQWDKSHKYYPFNIEF</sequence>
<dbReference type="EMBL" id="CAJPEV010001028">
    <property type="protein sequence ID" value="CAG0890261.1"/>
    <property type="molecule type" value="Genomic_DNA"/>
</dbReference>
<organism evidence="2">
    <name type="scientific">Darwinula stevensoni</name>
    <dbReference type="NCBI Taxonomy" id="69355"/>
    <lineage>
        <taxon>Eukaryota</taxon>
        <taxon>Metazoa</taxon>
        <taxon>Ecdysozoa</taxon>
        <taxon>Arthropoda</taxon>
        <taxon>Crustacea</taxon>
        <taxon>Oligostraca</taxon>
        <taxon>Ostracoda</taxon>
        <taxon>Podocopa</taxon>
        <taxon>Podocopida</taxon>
        <taxon>Darwinulocopina</taxon>
        <taxon>Darwinuloidea</taxon>
        <taxon>Darwinulidae</taxon>
        <taxon>Darwinula</taxon>
    </lineage>
</organism>
<dbReference type="GO" id="GO:0016491">
    <property type="term" value="F:oxidoreductase activity"/>
    <property type="evidence" value="ECO:0007669"/>
    <property type="project" value="InterPro"/>
</dbReference>
<feature type="domain" description="NADP-dependent oxidoreductase" evidence="1">
    <location>
        <begin position="33"/>
        <end position="133"/>
    </location>
</feature>
<evidence type="ECO:0000313" key="3">
    <source>
        <dbReference type="Proteomes" id="UP000677054"/>
    </source>
</evidence>
<dbReference type="AlphaFoldDB" id="A0A7R8XA34"/>
<dbReference type="SUPFAM" id="SSF51430">
    <property type="entry name" value="NAD(P)-linked oxidoreductase"/>
    <property type="match status" value="1"/>
</dbReference>
<dbReference type="PRINTS" id="PR00069">
    <property type="entry name" value="ALDKETRDTASE"/>
</dbReference>
<dbReference type="OrthoDB" id="416253at2759"/>
<dbReference type="Proteomes" id="UP000677054">
    <property type="component" value="Unassembled WGS sequence"/>
</dbReference>
<evidence type="ECO:0000313" key="2">
    <source>
        <dbReference type="EMBL" id="CAD7246068.1"/>
    </source>
</evidence>
<dbReference type="PANTHER" id="PTHR43827:SF14">
    <property type="entry name" value="NADP-DEPENDENT OXIDOREDUCTASE DOMAIN-CONTAINING PROTEIN"/>
    <property type="match status" value="1"/>
</dbReference>
<dbReference type="InterPro" id="IPR036812">
    <property type="entry name" value="NAD(P)_OxRdtase_dom_sf"/>
</dbReference>
<gene>
    <name evidence="2" type="ORF">DSTB1V02_LOCUS5931</name>
</gene>
<dbReference type="InterPro" id="IPR020471">
    <property type="entry name" value="AKR"/>
</dbReference>
<dbReference type="Gene3D" id="3.20.20.100">
    <property type="entry name" value="NADP-dependent oxidoreductase domain"/>
    <property type="match status" value="2"/>
</dbReference>
<keyword evidence="3" id="KW-1185">Reference proteome</keyword>
<evidence type="ECO:0000259" key="1">
    <source>
        <dbReference type="Pfam" id="PF00248"/>
    </source>
</evidence>
<accession>A0A7R8XA34</accession>
<dbReference type="InterPro" id="IPR023210">
    <property type="entry name" value="NADP_OxRdtase_dom"/>
</dbReference>
<reference evidence="2" key="1">
    <citation type="submission" date="2020-11" db="EMBL/GenBank/DDBJ databases">
        <authorList>
            <person name="Tran Van P."/>
        </authorList>
    </citation>
    <scope>NUCLEOTIDE SEQUENCE</scope>
</reference>
<dbReference type="EMBL" id="LR900545">
    <property type="protein sequence ID" value="CAD7246068.1"/>
    <property type="molecule type" value="Genomic_DNA"/>
</dbReference>
<dbReference type="Pfam" id="PF00248">
    <property type="entry name" value="Aldo_ket_red"/>
    <property type="match status" value="1"/>
</dbReference>